<evidence type="ECO:0000313" key="2">
    <source>
        <dbReference type="EMBL" id="EFY06744.1"/>
    </source>
</evidence>
<dbReference type="Pfam" id="PF01713">
    <property type="entry name" value="Smr"/>
    <property type="match status" value="1"/>
</dbReference>
<dbReference type="PANTHER" id="PTHR35562">
    <property type="entry name" value="DNA ENDONUCLEASE SMRA-RELATED"/>
    <property type="match status" value="1"/>
</dbReference>
<dbReference type="eggNOG" id="COG2840">
    <property type="taxonomic scope" value="Bacteria"/>
</dbReference>
<dbReference type="EMBL" id="AEVO01000084">
    <property type="protein sequence ID" value="EFY06744.1"/>
    <property type="molecule type" value="Genomic_DNA"/>
</dbReference>
<organism evidence="2 3">
    <name type="scientific">Succinatimonas hippei (strain DSM 22608 / JCM 16073 / KCTC 15190 / YIT 12066)</name>
    <dbReference type="NCBI Taxonomy" id="762983"/>
    <lineage>
        <taxon>Bacteria</taxon>
        <taxon>Pseudomonadati</taxon>
        <taxon>Pseudomonadota</taxon>
        <taxon>Gammaproteobacteria</taxon>
        <taxon>Aeromonadales</taxon>
        <taxon>Succinivibrionaceae</taxon>
        <taxon>Succinatimonas</taxon>
    </lineage>
</organism>
<dbReference type="Gene3D" id="3.30.1370.110">
    <property type="match status" value="1"/>
</dbReference>
<dbReference type="PROSITE" id="PS50828">
    <property type="entry name" value="SMR"/>
    <property type="match status" value="1"/>
</dbReference>
<dbReference type="SMART" id="SM00463">
    <property type="entry name" value="SMR"/>
    <property type="match status" value="1"/>
</dbReference>
<keyword evidence="3" id="KW-1185">Reference proteome</keyword>
<dbReference type="InterPro" id="IPR002625">
    <property type="entry name" value="Smr_dom"/>
</dbReference>
<comment type="caution">
    <text evidence="2">The sequence shown here is derived from an EMBL/GenBank/DDBJ whole genome shotgun (WGS) entry which is preliminary data.</text>
</comment>
<dbReference type="Proteomes" id="UP000018458">
    <property type="component" value="Unassembled WGS sequence"/>
</dbReference>
<reference evidence="2 3" key="1">
    <citation type="submission" date="2011-01" db="EMBL/GenBank/DDBJ databases">
        <authorList>
            <person name="Weinstock G."/>
            <person name="Sodergren E."/>
            <person name="Clifton S."/>
            <person name="Fulton L."/>
            <person name="Fulton B."/>
            <person name="Courtney L."/>
            <person name="Fronick C."/>
            <person name="Harrison M."/>
            <person name="Strong C."/>
            <person name="Farmer C."/>
            <person name="Delahaunty K."/>
            <person name="Markovic C."/>
            <person name="Hall O."/>
            <person name="Minx P."/>
            <person name="Tomlinson C."/>
            <person name="Mitreva M."/>
            <person name="Hou S."/>
            <person name="Chen J."/>
            <person name="Wollam A."/>
            <person name="Pepin K.H."/>
            <person name="Johnson M."/>
            <person name="Bhonagiri V."/>
            <person name="Zhang X."/>
            <person name="Suruliraj S."/>
            <person name="Warren W."/>
            <person name="Chinwalla A."/>
            <person name="Mardis E.R."/>
            <person name="Wilson R.K."/>
        </authorList>
    </citation>
    <scope>NUCLEOTIDE SEQUENCE [LARGE SCALE GENOMIC DNA]</scope>
    <source>
        <strain evidence="3">DSM 22608 / JCM 16073 / KCTC 15190 / YIT 12066</strain>
    </source>
</reference>
<dbReference type="PANTHER" id="PTHR35562:SF2">
    <property type="entry name" value="DNA ENDONUCLEASE SMRA-RELATED"/>
    <property type="match status" value="1"/>
</dbReference>
<dbReference type="OrthoDB" id="9808881at2"/>
<evidence type="ECO:0000259" key="1">
    <source>
        <dbReference type="PROSITE" id="PS50828"/>
    </source>
</evidence>
<dbReference type="HOGENOM" id="CLU_055978_1_2_6"/>
<dbReference type="GO" id="GO:0004520">
    <property type="term" value="F:DNA endonuclease activity"/>
    <property type="evidence" value="ECO:0007669"/>
    <property type="project" value="TreeGrafter"/>
</dbReference>
<dbReference type="InterPro" id="IPR036063">
    <property type="entry name" value="Smr_dom_sf"/>
</dbReference>
<dbReference type="RefSeq" id="WP_009143672.1">
    <property type="nucleotide sequence ID" value="NZ_GL831017.1"/>
</dbReference>
<gene>
    <name evidence="2" type="ORF">HMPREF9444_01491</name>
</gene>
<dbReference type="AlphaFoldDB" id="E8LL84"/>
<name>E8LL84_SUCHY</name>
<feature type="domain" description="Smr" evidence="1">
    <location>
        <begin position="110"/>
        <end position="190"/>
    </location>
</feature>
<accession>E8LL84</accession>
<sequence>MSADKETFADLIDLPEENAQEIDFAKAVGKVDKLKQDTIVKTTALMDKELSHIKREAAERDNKQEYDDHVSSAFVPIVDPNEVLSWKTPGAQPYLLRKLKNGEYREADFIDLHGKTIDEAYEIVRAFIRHAKQEEFRCVLIIHGKGSRQVKKAQMKSYVAHWLKQMNDVIAYHSAPDFKGGTGAVMVILKKGDKASALNRELHARR</sequence>
<proteinExistence type="predicted"/>
<protein>
    <submittedName>
        <fullName evidence="2">Smr domain protein</fullName>
    </submittedName>
</protein>
<evidence type="ECO:0000313" key="3">
    <source>
        <dbReference type="Proteomes" id="UP000018458"/>
    </source>
</evidence>
<dbReference type="STRING" id="762983.HMPREF9444_01491"/>
<dbReference type="SUPFAM" id="SSF160443">
    <property type="entry name" value="SMR domain-like"/>
    <property type="match status" value="1"/>
</dbReference>